<dbReference type="SUPFAM" id="SSF51230">
    <property type="entry name" value="Single hybrid motif"/>
    <property type="match status" value="1"/>
</dbReference>
<name>A0A498R906_9FIRM</name>
<accession>A0A498R906</accession>
<dbReference type="GO" id="GO:0006814">
    <property type="term" value="P:sodium ion transport"/>
    <property type="evidence" value="ECO:0007669"/>
    <property type="project" value="UniProtKB-KW"/>
</dbReference>
<evidence type="ECO:0000256" key="4">
    <source>
        <dbReference type="ARBA" id="ARBA00023065"/>
    </source>
</evidence>
<evidence type="ECO:0000256" key="6">
    <source>
        <dbReference type="ARBA" id="ARBA00023267"/>
    </source>
</evidence>
<reference evidence="8 9" key="1">
    <citation type="submission" date="2018-06" db="EMBL/GenBank/DDBJ databases">
        <authorList>
            <person name="Strepis N."/>
        </authorList>
    </citation>
    <scope>NUCLEOTIDE SEQUENCE [LARGE SCALE GENOMIC DNA]</scope>
    <source>
        <strain evidence="8">LUCI</strain>
    </source>
</reference>
<dbReference type="PANTHER" id="PTHR45266">
    <property type="entry name" value="OXALOACETATE DECARBOXYLASE ALPHA CHAIN"/>
    <property type="match status" value="1"/>
</dbReference>
<gene>
    <name evidence="8" type="ORF">LUCI_4482</name>
</gene>
<evidence type="ECO:0000313" key="8">
    <source>
        <dbReference type="EMBL" id="VBB09196.1"/>
    </source>
</evidence>
<dbReference type="OrthoDB" id="9812676at2"/>
<keyword evidence="9" id="KW-1185">Reference proteome</keyword>
<dbReference type="PROSITE" id="PS50968">
    <property type="entry name" value="BIOTINYL_LIPOYL"/>
    <property type="match status" value="1"/>
</dbReference>
<evidence type="ECO:0000313" key="9">
    <source>
        <dbReference type="Proteomes" id="UP000277811"/>
    </source>
</evidence>
<feature type="domain" description="Lipoyl-binding" evidence="7">
    <location>
        <begin position="49"/>
        <end position="125"/>
    </location>
</feature>
<dbReference type="PROSITE" id="PS00188">
    <property type="entry name" value="BIOTIN"/>
    <property type="match status" value="1"/>
</dbReference>
<keyword evidence="3" id="KW-0915">Sodium</keyword>
<protein>
    <submittedName>
        <fullName evidence="8">Biotin/lipoyl attachment</fullName>
    </submittedName>
</protein>
<keyword evidence="1" id="KW-0813">Transport</keyword>
<keyword evidence="2" id="KW-1278">Translocase</keyword>
<dbReference type="Gene3D" id="2.40.50.100">
    <property type="match status" value="1"/>
</dbReference>
<dbReference type="InterPro" id="IPR050709">
    <property type="entry name" value="Biotin_Carboxyl_Carrier/Decarb"/>
</dbReference>
<proteinExistence type="predicted"/>
<dbReference type="PANTHER" id="PTHR45266:SF3">
    <property type="entry name" value="OXALOACETATE DECARBOXYLASE ALPHA CHAIN"/>
    <property type="match status" value="1"/>
</dbReference>
<organism evidence="8 9">
    <name type="scientific">Lucifera butyrica</name>
    <dbReference type="NCBI Taxonomy" id="1351585"/>
    <lineage>
        <taxon>Bacteria</taxon>
        <taxon>Bacillati</taxon>
        <taxon>Bacillota</taxon>
        <taxon>Negativicutes</taxon>
        <taxon>Veillonellales</taxon>
        <taxon>Veillonellaceae</taxon>
        <taxon>Lucifera</taxon>
    </lineage>
</organism>
<evidence type="ECO:0000259" key="7">
    <source>
        <dbReference type="PROSITE" id="PS50968"/>
    </source>
</evidence>
<dbReference type="InterPro" id="IPR011053">
    <property type="entry name" value="Single_hybrid_motif"/>
</dbReference>
<dbReference type="InterPro" id="IPR001882">
    <property type="entry name" value="Biotin_BS"/>
</dbReference>
<evidence type="ECO:0000256" key="5">
    <source>
        <dbReference type="ARBA" id="ARBA00023201"/>
    </source>
</evidence>
<sequence>MTNYTITVNGKAYEVTVEKKADIAVTGAVKLTEAVPAVAPVPASPAAPVTTAACTGGRVTAPMPGKIVAVKVNVGSKVNKGQEVVIVEAMKMHNPVLASSDGVITEIYVKAGDPVQTGAVLVLIS</sequence>
<dbReference type="FunFam" id="2.40.50.100:FF:000003">
    <property type="entry name" value="Acetyl-CoA carboxylase biotin carboxyl carrier protein"/>
    <property type="match status" value="1"/>
</dbReference>
<dbReference type="CDD" id="cd06850">
    <property type="entry name" value="biotinyl_domain"/>
    <property type="match status" value="1"/>
</dbReference>
<evidence type="ECO:0000256" key="1">
    <source>
        <dbReference type="ARBA" id="ARBA00022448"/>
    </source>
</evidence>
<evidence type="ECO:0000256" key="3">
    <source>
        <dbReference type="ARBA" id="ARBA00023053"/>
    </source>
</evidence>
<dbReference type="Pfam" id="PF00364">
    <property type="entry name" value="Biotin_lipoyl"/>
    <property type="match status" value="1"/>
</dbReference>
<evidence type="ECO:0000256" key="2">
    <source>
        <dbReference type="ARBA" id="ARBA00022967"/>
    </source>
</evidence>
<dbReference type="AlphaFoldDB" id="A0A498R906"/>
<dbReference type="RefSeq" id="WP_122630015.1">
    <property type="nucleotide sequence ID" value="NZ_UPPP01000109.1"/>
</dbReference>
<dbReference type="EMBL" id="UPPP01000109">
    <property type="protein sequence ID" value="VBB09196.1"/>
    <property type="molecule type" value="Genomic_DNA"/>
</dbReference>
<dbReference type="Proteomes" id="UP000277811">
    <property type="component" value="Unassembled WGS sequence"/>
</dbReference>
<keyword evidence="5" id="KW-0739">Sodium transport</keyword>
<dbReference type="InterPro" id="IPR000089">
    <property type="entry name" value="Biotin_lipoyl"/>
</dbReference>
<keyword evidence="6" id="KW-0092">Biotin</keyword>
<keyword evidence="4" id="KW-0406">Ion transport</keyword>